<feature type="domain" description="HTH marR-type" evidence="2">
    <location>
        <begin position="49"/>
        <end position="181"/>
    </location>
</feature>
<evidence type="ECO:0000313" key="3">
    <source>
        <dbReference type="EMBL" id="NHT77223.1"/>
    </source>
</evidence>
<name>A0AA44CBN1_9HYPH</name>
<accession>A0AA44CBN1</accession>
<dbReference type="AlphaFoldDB" id="A0AA44CBN1"/>
<feature type="compositionally biased region" description="Low complexity" evidence="1">
    <location>
        <begin position="8"/>
        <end position="24"/>
    </location>
</feature>
<gene>
    <name evidence="3" type="ORF">G8E10_16035</name>
</gene>
<evidence type="ECO:0000256" key="1">
    <source>
        <dbReference type="SAM" id="MobiDB-lite"/>
    </source>
</evidence>
<proteinExistence type="predicted"/>
<feature type="region of interest" description="Disordered" evidence="1">
    <location>
        <begin position="1"/>
        <end position="24"/>
    </location>
</feature>
<sequence length="185" mass="20364">MEDLLKTIDPISPDLSSPDQSDQPAAIELPELGHDEIQAYYARTGYSLEHHAAHLLRRAHQRATACFQAVMPGDDLTPTQLAALATLLKHGALSQNHLGRMTQMDPSTISLVVKALMKRGLIARKRSDTDQRMTMITLTNAGVHYTLPLLDRSMQVARRLLSPLSPGEQATLLDLLNRVGEPEAD</sequence>
<protein>
    <submittedName>
        <fullName evidence="3">MarR family transcriptional regulator</fullName>
    </submittedName>
</protein>
<dbReference type="Proteomes" id="UP001155840">
    <property type="component" value="Unassembled WGS sequence"/>
</dbReference>
<dbReference type="EMBL" id="JAANCM010000008">
    <property type="protein sequence ID" value="NHT77223.1"/>
    <property type="molecule type" value="Genomic_DNA"/>
</dbReference>
<dbReference type="InterPro" id="IPR036390">
    <property type="entry name" value="WH_DNA-bd_sf"/>
</dbReference>
<dbReference type="InterPro" id="IPR000835">
    <property type="entry name" value="HTH_MarR-typ"/>
</dbReference>
<dbReference type="Pfam" id="PF01047">
    <property type="entry name" value="MarR"/>
    <property type="match status" value="1"/>
</dbReference>
<dbReference type="Gene3D" id="1.10.10.10">
    <property type="entry name" value="Winged helix-like DNA-binding domain superfamily/Winged helix DNA-binding domain"/>
    <property type="match status" value="1"/>
</dbReference>
<keyword evidence="4" id="KW-1185">Reference proteome</keyword>
<dbReference type="InterPro" id="IPR036388">
    <property type="entry name" value="WH-like_DNA-bd_sf"/>
</dbReference>
<dbReference type="GO" id="GO:0003700">
    <property type="term" value="F:DNA-binding transcription factor activity"/>
    <property type="evidence" value="ECO:0007669"/>
    <property type="project" value="InterPro"/>
</dbReference>
<dbReference type="InterPro" id="IPR039422">
    <property type="entry name" value="MarR/SlyA-like"/>
</dbReference>
<dbReference type="SMART" id="SM00347">
    <property type="entry name" value="HTH_MARR"/>
    <property type="match status" value="1"/>
</dbReference>
<dbReference type="GO" id="GO:0006950">
    <property type="term" value="P:response to stress"/>
    <property type="evidence" value="ECO:0007669"/>
    <property type="project" value="TreeGrafter"/>
</dbReference>
<evidence type="ECO:0000259" key="2">
    <source>
        <dbReference type="PROSITE" id="PS50995"/>
    </source>
</evidence>
<dbReference type="SUPFAM" id="SSF46785">
    <property type="entry name" value="Winged helix' DNA-binding domain"/>
    <property type="match status" value="1"/>
</dbReference>
<dbReference type="PANTHER" id="PTHR33164">
    <property type="entry name" value="TRANSCRIPTIONAL REGULATOR, MARR FAMILY"/>
    <property type="match status" value="1"/>
</dbReference>
<comment type="caution">
    <text evidence="3">The sequence shown here is derived from an EMBL/GenBank/DDBJ whole genome shotgun (WGS) entry which is preliminary data.</text>
</comment>
<reference evidence="3" key="1">
    <citation type="submission" date="2020-03" db="EMBL/GenBank/DDBJ databases">
        <title>Ferranicluibacter endophyticum gen. nov., sp. nov., a new genus isolated from Rubus ulmifolius Schott. stem.</title>
        <authorList>
            <person name="Roca-Couso R."/>
            <person name="Flores-Felix J.D."/>
            <person name="Igual J.M."/>
            <person name="Rivas R."/>
        </authorList>
    </citation>
    <scope>NUCLEOTIDE SEQUENCE</scope>
    <source>
        <strain evidence="3">CRRU44</strain>
    </source>
</reference>
<dbReference type="PROSITE" id="PS50995">
    <property type="entry name" value="HTH_MARR_2"/>
    <property type="match status" value="1"/>
</dbReference>
<organism evidence="3 4">
    <name type="scientific">Ferranicluibacter rubi</name>
    <dbReference type="NCBI Taxonomy" id="2715133"/>
    <lineage>
        <taxon>Bacteria</taxon>
        <taxon>Pseudomonadati</taxon>
        <taxon>Pseudomonadota</taxon>
        <taxon>Alphaproteobacteria</taxon>
        <taxon>Hyphomicrobiales</taxon>
        <taxon>Rhizobiaceae</taxon>
        <taxon>Ferranicluibacter</taxon>
    </lineage>
</organism>
<dbReference type="PANTHER" id="PTHR33164:SF95">
    <property type="entry name" value="TRANSCRIPTIONAL REGULATOR"/>
    <property type="match status" value="1"/>
</dbReference>
<evidence type="ECO:0000313" key="4">
    <source>
        <dbReference type="Proteomes" id="UP001155840"/>
    </source>
</evidence>
<dbReference type="PRINTS" id="PR00598">
    <property type="entry name" value="HTHMARR"/>
</dbReference>